<keyword evidence="5" id="KW-0375">Hydrogen ion transport</keyword>
<evidence type="ECO:0000256" key="8">
    <source>
        <dbReference type="ARBA" id="ARBA00023128"/>
    </source>
</evidence>
<dbReference type="Pfam" id="PF23281">
    <property type="entry name" value="DAAF9_N"/>
    <property type="match status" value="1"/>
</dbReference>
<proteinExistence type="inferred from homology"/>
<dbReference type="InterPro" id="IPR058844">
    <property type="entry name" value="PB_DAAF9"/>
</dbReference>
<keyword evidence="9" id="KW-0472">Membrane</keyword>
<dbReference type="Proteomes" id="UP001249851">
    <property type="component" value="Unassembled WGS sequence"/>
</dbReference>
<evidence type="ECO:0000256" key="3">
    <source>
        <dbReference type="ARBA" id="ARBA00022448"/>
    </source>
</evidence>
<dbReference type="Pfam" id="PF05680">
    <property type="entry name" value="ATP-synt_E"/>
    <property type="match status" value="1"/>
</dbReference>
<dbReference type="PANTHER" id="PTHR33664:SF1">
    <property type="entry name" value="DYNEIN AXONEMAL ASSEMBLY FACTOR 9"/>
    <property type="match status" value="1"/>
</dbReference>
<dbReference type="GO" id="GO:0015078">
    <property type="term" value="F:proton transmembrane transporter activity"/>
    <property type="evidence" value="ECO:0007669"/>
    <property type="project" value="InterPro"/>
</dbReference>
<accession>A0AAD9QBZ0</accession>
<feature type="domain" description="DAAF9 pita-bread-like" evidence="12">
    <location>
        <begin position="158"/>
        <end position="331"/>
    </location>
</feature>
<feature type="domain" description="DAAF9 N-terminal" evidence="11">
    <location>
        <begin position="13"/>
        <end position="154"/>
    </location>
</feature>
<dbReference type="GO" id="GO:0005743">
    <property type="term" value="C:mitochondrial inner membrane"/>
    <property type="evidence" value="ECO:0007669"/>
    <property type="project" value="UniProtKB-SubCell"/>
</dbReference>
<evidence type="ECO:0000259" key="13">
    <source>
        <dbReference type="Pfam" id="PF25204"/>
    </source>
</evidence>
<evidence type="ECO:0000259" key="11">
    <source>
        <dbReference type="Pfam" id="PF23281"/>
    </source>
</evidence>
<dbReference type="Pfam" id="PF25203">
    <property type="entry name" value="PB_DAAF9"/>
    <property type="match status" value="1"/>
</dbReference>
<evidence type="ECO:0000313" key="14">
    <source>
        <dbReference type="EMBL" id="KAK2558384.1"/>
    </source>
</evidence>
<reference evidence="14" key="1">
    <citation type="journal article" date="2023" name="G3 (Bethesda)">
        <title>Whole genome assembly and annotation of the endangered Caribbean coral Acropora cervicornis.</title>
        <authorList>
            <person name="Selwyn J.D."/>
            <person name="Vollmer S.V."/>
        </authorList>
    </citation>
    <scope>NUCLEOTIDE SEQUENCE</scope>
    <source>
        <strain evidence="14">K2</strain>
    </source>
</reference>
<evidence type="ECO:0000256" key="1">
    <source>
        <dbReference type="ARBA" id="ARBA00004273"/>
    </source>
</evidence>
<dbReference type="GO" id="GO:0045259">
    <property type="term" value="C:proton-transporting ATP synthase complex"/>
    <property type="evidence" value="ECO:0007669"/>
    <property type="project" value="UniProtKB-KW"/>
</dbReference>
<keyword evidence="7" id="KW-0406">Ion transport</keyword>
<keyword evidence="3" id="KW-0813">Transport</keyword>
<dbReference type="InterPro" id="IPR040342">
    <property type="entry name" value="DNAAF9"/>
</dbReference>
<evidence type="ECO:0000256" key="4">
    <source>
        <dbReference type="ARBA" id="ARBA00022547"/>
    </source>
</evidence>
<evidence type="ECO:0000256" key="7">
    <source>
        <dbReference type="ARBA" id="ARBA00023065"/>
    </source>
</evidence>
<comment type="subcellular location">
    <subcellularLocation>
        <location evidence="1">Mitochondrion inner membrane</location>
    </subcellularLocation>
</comment>
<evidence type="ECO:0000256" key="2">
    <source>
        <dbReference type="ARBA" id="ARBA00007333"/>
    </source>
</evidence>
<gene>
    <name evidence="14" type="ORF">P5673_019082</name>
</gene>
<dbReference type="PANTHER" id="PTHR33664">
    <property type="entry name" value="RCG26366"/>
    <property type="match status" value="1"/>
</dbReference>
<keyword evidence="10" id="KW-0066">ATP synthesis</keyword>
<dbReference type="InterPro" id="IPR057478">
    <property type="entry name" value="DAAF9_2"/>
</dbReference>
<dbReference type="InterPro" id="IPR008386">
    <property type="entry name" value="ATP_synth_F0_esu_mt"/>
</dbReference>
<evidence type="ECO:0000313" key="15">
    <source>
        <dbReference type="Proteomes" id="UP001249851"/>
    </source>
</evidence>
<reference evidence="14" key="2">
    <citation type="journal article" date="2023" name="Science">
        <title>Genomic signatures of disease resistance in endangered staghorn corals.</title>
        <authorList>
            <person name="Vollmer S.V."/>
            <person name="Selwyn J.D."/>
            <person name="Despard B.A."/>
            <person name="Roesel C.L."/>
        </authorList>
    </citation>
    <scope>NUCLEOTIDE SEQUENCE</scope>
    <source>
        <strain evidence="14">K2</strain>
    </source>
</reference>
<evidence type="ECO:0000256" key="9">
    <source>
        <dbReference type="ARBA" id="ARBA00023136"/>
    </source>
</evidence>
<dbReference type="InterPro" id="IPR056498">
    <property type="entry name" value="DAAF9_N"/>
</dbReference>
<dbReference type="AlphaFoldDB" id="A0AAD9QBZ0"/>
<dbReference type="EMBL" id="JARQWQ010000044">
    <property type="protein sequence ID" value="KAK2558384.1"/>
    <property type="molecule type" value="Genomic_DNA"/>
</dbReference>
<evidence type="ECO:0000259" key="12">
    <source>
        <dbReference type="Pfam" id="PF25203"/>
    </source>
</evidence>
<protein>
    <submittedName>
        <fullName evidence="14">Dynein axonemal assembly factor 9</fullName>
    </submittedName>
</protein>
<feature type="domain" description="DAAF9" evidence="13">
    <location>
        <begin position="610"/>
        <end position="640"/>
    </location>
</feature>
<name>A0AAD9QBZ0_ACRCE</name>
<sequence>MPFKDLNFSEARVDGRYNSGSKHLLNYLLFGFCELLTSEISGGKITDEELEDFVVLVKAASVHVYCNPLNYPYLLRYIAHWRNLQLHCLNKEEYDDNERAEEFKITSFISMVQGCEHIGIQYGEPSLGEKQPQFDPFILEKWPLIQAYAFEDFGRSTADCQPFVLLGSHSSRQNITTSDRESSLNNNTTVGNSGINGNSAQHLVCFAVDPKGILKCARTYFLQNGFVPISLTDIGETSSLRHSKDLRLLIDLYLLAIDAVMKGVETFSKTSDWQKSFSAVLSELKSGLEKKKIELMKSSFLSHNVEFSVDACDSLGRVVNLRNDKPHLAIKRGGGKEKGMSKQIEAFAKSKCDSEVLGKQLIYCGQVFVASPVNRWEADLALFYFQPPNYQGSSFKIWRMALLVLTYHPSIMDNLPPHLLTEHSYLVLAFTSGSHVYRQLYADVIHLWKDNQLSSFPPFETVTDLPEYLHESLSCLEKEHLHVSSANEEFLPSLKSFLRHMSVSSSFGEKPLQAEDLQILLGDNPYGPRKQLQEFELLLTVLTGAPQSGKDSLCQALMALAKENSNFARFSCHNAVEPATPSHQWEKAASSYFDSRDGSTMLSSRDVLNHRTPDVELILSDSAFEECSMVQKRLLMCPGWSLGLFPSGAAEPPVSEGQFIVSRGVFASLAPIKEKLKTRKDLSKDELTKISFSRYAALLLGLAYGYRRNEYLKPIAAREKEAEAAQAKERAELEAIRKAEAAKIPLF</sequence>
<dbReference type="GO" id="GO:0015986">
    <property type="term" value="P:proton motive force-driven ATP synthesis"/>
    <property type="evidence" value="ECO:0007669"/>
    <property type="project" value="InterPro"/>
</dbReference>
<keyword evidence="6" id="KW-0999">Mitochondrion inner membrane</keyword>
<evidence type="ECO:0000256" key="6">
    <source>
        <dbReference type="ARBA" id="ARBA00022792"/>
    </source>
</evidence>
<evidence type="ECO:0000256" key="5">
    <source>
        <dbReference type="ARBA" id="ARBA00022781"/>
    </source>
</evidence>
<keyword evidence="4" id="KW-0138">CF(0)</keyword>
<evidence type="ECO:0000256" key="10">
    <source>
        <dbReference type="ARBA" id="ARBA00023310"/>
    </source>
</evidence>
<comment type="similarity">
    <text evidence="2">Belongs to the ATPase e subunit family.</text>
</comment>
<organism evidence="14 15">
    <name type="scientific">Acropora cervicornis</name>
    <name type="common">Staghorn coral</name>
    <dbReference type="NCBI Taxonomy" id="6130"/>
    <lineage>
        <taxon>Eukaryota</taxon>
        <taxon>Metazoa</taxon>
        <taxon>Cnidaria</taxon>
        <taxon>Anthozoa</taxon>
        <taxon>Hexacorallia</taxon>
        <taxon>Scleractinia</taxon>
        <taxon>Astrocoeniina</taxon>
        <taxon>Acroporidae</taxon>
        <taxon>Acropora</taxon>
    </lineage>
</organism>
<dbReference type="Pfam" id="PF25204">
    <property type="entry name" value="DAAF9_2"/>
    <property type="match status" value="1"/>
</dbReference>
<keyword evidence="8" id="KW-0496">Mitochondrion</keyword>
<keyword evidence="15" id="KW-1185">Reference proteome</keyword>
<comment type="caution">
    <text evidence="14">The sequence shown here is derived from an EMBL/GenBank/DDBJ whole genome shotgun (WGS) entry which is preliminary data.</text>
</comment>